<dbReference type="SMART" id="SM00651">
    <property type="entry name" value="Sm"/>
    <property type="match status" value="1"/>
</dbReference>
<dbReference type="KEGG" id="ppa:PAS_FragB_0004"/>
<evidence type="ECO:0000256" key="1">
    <source>
        <dbReference type="ARBA" id="ARBA00004123"/>
    </source>
</evidence>
<dbReference type="InterPro" id="IPR034098">
    <property type="entry name" value="Sm_G"/>
</dbReference>
<dbReference type="GO" id="GO:0034719">
    <property type="term" value="C:SMN-Sm protein complex"/>
    <property type="evidence" value="ECO:0007669"/>
    <property type="project" value="TreeGrafter"/>
</dbReference>
<evidence type="ECO:0000256" key="7">
    <source>
        <dbReference type="ARBA" id="ARBA00023242"/>
    </source>
</evidence>
<dbReference type="GO" id="GO:0071013">
    <property type="term" value="C:catalytic step 2 spliceosome"/>
    <property type="evidence" value="ECO:0007669"/>
    <property type="project" value="TreeGrafter"/>
</dbReference>
<evidence type="ECO:0000259" key="10">
    <source>
        <dbReference type="PROSITE" id="PS52002"/>
    </source>
</evidence>
<dbReference type="InParanoid" id="C4QZ61"/>
<dbReference type="AlphaFoldDB" id="C4QZ61"/>
<dbReference type="GO" id="GO:0005686">
    <property type="term" value="C:U2 snRNP"/>
    <property type="evidence" value="ECO:0007669"/>
    <property type="project" value="EnsemblFungi"/>
</dbReference>
<gene>
    <name evidence="11" type="ordered locus">PAS_FragB_0004</name>
</gene>
<protein>
    <recommendedName>
        <fullName evidence="9">Small nuclear ribonucleoprotein G</fullName>
        <shortName evidence="9">snRNP-G</shortName>
    </recommendedName>
</protein>
<keyword evidence="12" id="KW-1185">Reference proteome</keyword>
<accession>C4QZ61</accession>
<dbReference type="GO" id="GO:0000387">
    <property type="term" value="P:spliceosomal snRNP assembly"/>
    <property type="evidence" value="ECO:0007669"/>
    <property type="project" value="UniProtKB-UniRule"/>
</dbReference>
<comment type="subcellular location">
    <subcellularLocation>
        <location evidence="1 9">Nucleus</location>
    </subcellularLocation>
</comment>
<dbReference type="HOGENOM" id="CLU_076902_10_1_1"/>
<comment type="similarity">
    <text evidence="2 9">Belongs to the snRNP Sm proteins family.</text>
</comment>
<evidence type="ECO:0000256" key="6">
    <source>
        <dbReference type="ARBA" id="ARBA00023187"/>
    </source>
</evidence>
<dbReference type="PANTHER" id="PTHR10553:SF2">
    <property type="entry name" value="SMALL NUCLEAR RIBONUCLEOPROTEIN G"/>
    <property type="match status" value="1"/>
</dbReference>
<dbReference type="InterPro" id="IPR044641">
    <property type="entry name" value="Lsm7/SmG-like"/>
</dbReference>
<dbReference type="FunCoup" id="C4QZ61">
    <property type="interactions" value="817"/>
</dbReference>
<keyword evidence="5 9" id="KW-0694">RNA-binding</keyword>
<dbReference type="OrthoDB" id="2146at2759"/>
<keyword evidence="3 9" id="KW-0507">mRNA processing</keyword>
<dbReference type="PROSITE" id="PS52002">
    <property type="entry name" value="SM"/>
    <property type="match status" value="1"/>
</dbReference>
<dbReference type="Pfam" id="PF01423">
    <property type="entry name" value="LSM"/>
    <property type="match status" value="1"/>
</dbReference>
<keyword evidence="4 9" id="KW-0747">Spliceosome</keyword>
<dbReference type="InterPro" id="IPR001163">
    <property type="entry name" value="Sm_dom_euk/arc"/>
</dbReference>
<keyword evidence="6 9" id="KW-0508">mRNA splicing</keyword>
<dbReference type="GO" id="GO:0003723">
    <property type="term" value="F:RNA binding"/>
    <property type="evidence" value="ECO:0007669"/>
    <property type="project" value="UniProtKB-UniRule"/>
</dbReference>
<evidence type="ECO:0000313" key="11">
    <source>
        <dbReference type="EMBL" id="CAY68535.1"/>
    </source>
</evidence>
<dbReference type="GO" id="GO:0005687">
    <property type="term" value="C:U4 snRNP"/>
    <property type="evidence" value="ECO:0007669"/>
    <property type="project" value="EnsemblFungi"/>
</dbReference>
<evidence type="ECO:0000313" key="12">
    <source>
        <dbReference type="Proteomes" id="UP000000314"/>
    </source>
</evidence>
<sequence>MVISTPELKKYLHHRISVKINAGRQIEGLLTGYDVFLNLTLDDCVQVNPSNRAEDTPVGSCVLRGNSVISIEALEAL</sequence>
<dbReference type="GO" id="GO:0046540">
    <property type="term" value="C:U4/U6 x U5 tri-snRNP complex"/>
    <property type="evidence" value="ECO:0007669"/>
    <property type="project" value="EnsemblFungi"/>
</dbReference>
<organism evidence="11 12">
    <name type="scientific">Komagataella phaffii (strain GS115 / ATCC 20864)</name>
    <name type="common">Yeast</name>
    <name type="synonym">Pichia pastoris</name>
    <dbReference type="NCBI Taxonomy" id="644223"/>
    <lineage>
        <taxon>Eukaryota</taxon>
        <taxon>Fungi</taxon>
        <taxon>Dikarya</taxon>
        <taxon>Ascomycota</taxon>
        <taxon>Saccharomycotina</taxon>
        <taxon>Pichiomycetes</taxon>
        <taxon>Pichiales</taxon>
        <taxon>Pichiaceae</taxon>
        <taxon>Komagataella</taxon>
    </lineage>
</organism>
<feature type="domain" description="Sm" evidence="10">
    <location>
        <begin position="3"/>
        <end position="77"/>
    </location>
</feature>
<dbReference type="GO" id="GO:0005682">
    <property type="term" value="C:U5 snRNP"/>
    <property type="evidence" value="ECO:0007669"/>
    <property type="project" value="EnsemblFungi"/>
</dbReference>
<name>C4QZ61_KOMPG</name>
<dbReference type="GO" id="GO:0036261">
    <property type="term" value="P:7-methylguanosine cap hypermethylation"/>
    <property type="evidence" value="ECO:0007669"/>
    <property type="project" value="EnsemblFungi"/>
</dbReference>
<dbReference type="InterPro" id="IPR047575">
    <property type="entry name" value="Sm"/>
</dbReference>
<dbReference type="CDD" id="cd01719">
    <property type="entry name" value="Sm_G"/>
    <property type="match status" value="1"/>
</dbReference>
<dbReference type="Proteomes" id="UP000000314">
    <property type="component" value="Chromosome 1"/>
</dbReference>
<proteinExistence type="inferred from homology"/>
<dbReference type="eggNOG" id="KOG1780">
    <property type="taxonomic scope" value="Eukaryota"/>
</dbReference>
<dbReference type="OMA" id="MSKAQPP"/>
<comment type="function">
    <text evidence="9">Plays a role in pre-mRNA splicing.</text>
</comment>
<dbReference type="GO" id="GO:0071004">
    <property type="term" value="C:U2-type prespliceosome"/>
    <property type="evidence" value="ECO:0007669"/>
    <property type="project" value="EnsemblFungi"/>
</dbReference>
<evidence type="ECO:0000256" key="3">
    <source>
        <dbReference type="ARBA" id="ARBA00022664"/>
    </source>
</evidence>
<dbReference type="GO" id="GO:0071011">
    <property type="term" value="C:precatalytic spliceosome"/>
    <property type="evidence" value="ECO:0007669"/>
    <property type="project" value="TreeGrafter"/>
</dbReference>
<evidence type="ECO:0000256" key="4">
    <source>
        <dbReference type="ARBA" id="ARBA00022728"/>
    </source>
</evidence>
<dbReference type="GeneID" id="8197449"/>
<dbReference type="GO" id="GO:0071014">
    <property type="term" value="C:post-mRNA release spliceosomal complex"/>
    <property type="evidence" value="ECO:0007669"/>
    <property type="project" value="EnsemblFungi"/>
</dbReference>
<evidence type="ECO:0000256" key="8">
    <source>
        <dbReference type="ARBA" id="ARBA00023274"/>
    </source>
</evidence>
<dbReference type="Gene3D" id="2.30.30.100">
    <property type="match status" value="1"/>
</dbReference>
<evidence type="ECO:0000256" key="2">
    <source>
        <dbReference type="ARBA" id="ARBA00006850"/>
    </source>
</evidence>
<dbReference type="RefSeq" id="XP_002490815.1">
    <property type="nucleotide sequence ID" value="XM_002490770.1"/>
</dbReference>
<evidence type="ECO:0000256" key="5">
    <source>
        <dbReference type="ARBA" id="ARBA00022884"/>
    </source>
</evidence>
<keyword evidence="8 9" id="KW-0687">Ribonucleoprotein</keyword>
<dbReference type="GO" id="GO:0005685">
    <property type="term" value="C:U1 snRNP"/>
    <property type="evidence" value="ECO:0007669"/>
    <property type="project" value="EnsemblFungi"/>
</dbReference>
<reference evidence="11 12" key="1">
    <citation type="journal article" date="2009" name="Nat. Biotechnol.">
        <title>Genome sequence of the recombinant protein production host Pichia pastoris.</title>
        <authorList>
            <person name="De Schutter K."/>
            <person name="Lin Y.C."/>
            <person name="Tiels P."/>
            <person name="Van Hecke A."/>
            <person name="Glinka S."/>
            <person name="Weber-Lehmann J."/>
            <person name="Rouze P."/>
            <person name="Van de Peer Y."/>
            <person name="Callewaert N."/>
        </authorList>
    </citation>
    <scope>NUCLEOTIDE SEQUENCE [LARGE SCALE GENOMIC DNA]</scope>
    <source>
        <strain evidence="12">GS115 / ATCC 20864</strain>
    </source>
</reference>
<dbReference type="SMR" id="C4QZ61"/>
<dbReference type="SUPFAM" id="SSF50182">
    <property type="entry name" value="Sm-like ribonucleoproteins"/>
    <property type="match status" value="1"/>
</dbReference>
<evidence type="ECO:0000256" key="9">
    <source>
        <dbReference type="RuleBase" id="RU365052"/>
    </source>
</evidence>
<keyword evidence="7 9" id="KW-0539">Nucleus</keyword>
<dbReference type="PANTHER" id="PTHR10553">
    <property type="entry name" value="SMALL NUCLEAR RIBONUCLEOPROTEIN"/>
    <property type="match status" value="1"/>
</dbReference>
<dbReference type="EMBL" id="FN392319">
    <property type="protein sequence ID" value="CAY68535.1"/>
    <property type="molecule type" value="Genomic_DNA"/>
</dbReference>
<dbReference type="STRING" id="644223.C4QZ61"/>
<dbReference type="InterPro" id="IPR010920">
    <property type="entry name" value="LSM_dom_sf"/>
</dbReference>